<evidence type="ECO:0000313" key="2">
    <source>
        <dbReference type="EMBL" id="MBD3324535.1"/>
    </source>
</evidence>
<feature type="non-terminal residue" evidence="2">
    <location>
        <position position="123"/>
    </location>
</feature>
<dbReference type="AlphaFoldDB" id="A0A9D5JUT7"/>
<feature type="transmembrane region" description="Helical" evidence="1">
    <location>
        <begin position="78"/>
        <end position="98"/>
    </location>
</feature>
<dbReference type="Proteomes" id="UP000649604">
    <property type="component" value="Unassembled WGS sequence"/>
</dbReference>
<reference evidence="2" key="1">
    <citation type="submission" date="2019-11" db="EMBL/GenBank/DDBJ databases">
        <title>Microbial mats filling the niche in hypersaline microbial mats.</title>
        <authorList>
            <person name="Wong H.L."/>
            <person name="Macleod F.I."/>
            <person name="White R.A. III"/>
            <person name="Burns B.P."/>
        </authorList>
    </citation>
    <scope>NUCLEOTIDE SEQUENCE</scope>
    <source>
        <strain evidence="2">Rbin_158</strain>
    </source>
</reference>
<dbReference type="EMBL" id="WJJP01000253">
    <property type="protein sequence ID" value="MBD3324535.1"/>
    <property type="molecule type" value="Genomic_DNA"/>
</dbReference>
<name>A0A9D5JUT7_9BACT</name>
<sequence length="123" mass="14295">MKRRFAEKIHAWQGELLKFTLLAIGGTAASYLTINIPHTDAFIEGRWIFGYMGFVLLSHWWMALLLACILSVTLIHQFSIATIFFGNMLYAFPIFVVLRSVHTRFLDRLRNPVWYGAAWFLLL</sequence>
<proteinExistence type="predicted"/>
<keyword evidence="1" id="KW-0472">Membrane</keyword>
<comment type="caution">
    <text evidence="2">The sequence shown here is derived from an EMBL/GenBank/DDBJ whole genome shotgun (WGS) entry which is preliminary data.</text>
</comment>
<accession>A0A9D5JUT7</accession>
<keyword evidence="1" id="KW-1133">Transmembrane helix</keyword>
<organism evidence="2 3">
    <name type="scientific">candidate division KSB3 bacterium</name>
    <dbReference type="NCBI Taxonomy" id="2044937"/>
    <lineage>
        <taxon>Bacteria</taxon>
        <taxon>candidate division KSB3</taxon>
    </lineage>
</organism>
<evidence type="ECO:0000313" key="3">
    <source>
        <dbReference type="Proteomes" id="UP000649604"/>
    </source>
</evidence>
<feature type="transmembrane region" description="Helical" evidence="1">
    <location>
        <begin position="48"/>
        <end position="72"/>
    </location>
</feature>
<protein>
    <submittedName>
        <fullName evidence="2">Uncharacterized protein</fullName>
    </submittedName>
</protein>
<evidence type="ECO:0000256" key="1">
    <source>
        <dbReference type="SAM" id="Phobius"/>
    </source>
</evidence>
<gene>
    <name evidence="2" type="ORF">GF339_08115</name>
</gene>
<keyword evidence="1" id="KW-0812">Transmembrane</keyword>